<sequence length="177" mass="19962">MTSLYAGNDDLYDVRSTIEWLTNSSPYLSIDWPTYALVQSWCQHPDKLGIIVSTLTERLKSAAPSSFKAVILLQAIPSASLVPLIDALEPLAANTDNAYIALIAKSLLDAAKAEKSKAEEEDAKLKWEEWSGRFGRSAVGWLPLPEPREPEWGWYGMRWVPEQAWWQQQPEVKEEEG</sequence>
<keyword evidence="3" id="KW-1185">Reference proteome</keyword>
<reference evidence="2" key="1">
    <citation type="journal article" date="2022" name="G3 (Bethesda)">
        <title>High quality genome of the basidiomycete yeast Dioszegia hungarica PDD-24b-2 isolated from cloud water.</title>
        <authorList>
            <person name="Jarrige D."/>
            <person name="Haridas S."/>
            <person name="Bleykasten-Grosshans C."/>
            <person name="Joly M."/>
            <person name="Nadalig T."/>
            <person name="Sancelme M."/>
            <person name="Vuilleumier S."/>
            <person name="Grigoriev I.V."/>
            <person name="Amato P."/>
            <person name="Bringel F."/>
        </authorList>
    </citation>
    <scope>NUCLEOTIDE SEQUENCE</scope>
    <source>
        <strain evidence="2">PDD-24b-2</strain>
    </source>
</reference>
<organism evidence="2 3">
    <name type="scientific">Dioszegia hungarica</name>
    <dbReference type="NCBI Taxonomy" id="4972"/>
    <lineage>
        <taxon>Eukaryota</taxon>
        <taxon>Fungi</taxon>
        <taxon>Dikarya</taxon>
        <taxon>Basidiomycota</taxon>
        <taxon>Agaricomycotina</taxon>
        <taxon>Tremellomycetes</taxon>
        <taxon>Tremellales</taxon>
        <taxon>Bulleribasidiaceae</taxon>
        <taxon>Dioszegia</taxon>
    </lineage>
</organism>
<keyword evidence="1" id="KW-0175">Coiled coil</keyword>
<protein>
    <submittedName>
        <fullName evidence="2">Uncharacterized protein</fullName>
    </submittedName>
</protein>
<accession>A0AA38H7C4</accession>
<evidence type="ECO:0000256" key="1">
    <source>
        <dbReference type="SAM" id="Coils"/>
    </source>
</evidence>
<dbReference type="RefSeq" id="XP_052945472.1">
    <property type="nucleotide sequence ID" value="XM_053092910.1"/>
</dbReference>
<dbReference type="GeneID" id="77732115"/>
<dbReference type="EMBL" id="JAKWFO010000005">
    <property type="protein sequence ID" value="KAI9635695.1"/>
    <property type="molecule type" value="Genomic_DNA"/>
</dbReference>
<gene>
    <name evidence="2" type="ORF">MKK02DRAFT_44393</name>
</gene>
<name>A0AA38H7C4_9TREE</name>
<evidence type="ECO:0000313" key="3">
    <source>
        <dbReference type="Proteomes" id="UP001164286"/>
    </source>
</evidence>
<dbReference type="AlphaFoldDB" id="A0AA38H7C4"/>
<comment type="caution">
    <text evidence="2">The sequence shown here is derived from an EMBL/GenBank/DDBJ whole genome shotgun (WGS) entry which is preliminary data.</text>
</comment>
<feature type="coiled-coil region" evidence="1">
    <location>
        <begin position="101"/>
        <end position="128"/>
    </location>
</feature>
<evidence type="ECO:0000313" key="2">
    <source>
        <dbReference type="EMBL" id="KAI9635695.1"/>
    </source>
</evidence>
<proteinExistence type="predicted"/>
<dbReference type="Proteomes" id="UP001164286">
    <property type="component" value="Unassembled WGS sequence"/>
</dbReference>